<organism evidence="1 2">
    <name type="scientific">Kingdonia uniflora</name>
    <dbReference type="NCBI Taxonomy" id="39325"/>
    <lineage>
        <taxon>Eukaryota</taxon>
        <taxon>Viridiplantae</taxon>
        <taxon>Streptophyta</taxon>
        <taxon>Embryophyta</taxon>
        <taxon>Tracheophyta</taxon>
        <taxon>Spermatophyta</taxon>
        <taxon>Magnoliopsida</taxon>
        <taxon>Ranunculales</taxon>
        <taxon>Circaeasteraceae</taxon>
        <taxon>Kingdonia</taxon>
    </lineage>
</organism>
<evidence type="ECO:0000313" key="2">
    <source>
        <dbReference type="Proteomes" id="UP000541444"/>
    </source>
</evidence>
<dbReference type="Proteomes" id="UP000541444">
    <property type="component" value="Unassembled WGS sequence"/>
</dbReference>
<gene>
    <name evidence="1" type="ORF">GIB67_009885</name>
</gene>
<protein>
    <submittedName>
        <fullName evidence="1">Uncharacterized protein</fullName>
    </submittedName>
</protein>
<reference evidence="1 2" key="1">
    <citation type="journal article" date="2020" name="IScience">
        <title>Genome Sequencing of the Endangered Kingdonia uniflora (Circaeasteraceae, Ranunculales) Reveals Potential Mechanisms of Evolutionary Specialization.</title>
        <authorList>
            <person name="Sun Y."/>
            <person name="Deng T."/>
            <person name="Zhang A."/>
            <person name="Moore M.J."/>
            <person name="Landis J.B."/>
            <person name="Lin N."/>
            <person name="Zhang H."/>
            <person name="Zhang X."/>
            <person name="Huang J."/>
            <person name="Zhang X."/>
            <person name="Sun H."/>
            <person name="Wang H."/>
        </authorList>
    </citation>
    <scope>NUCLEOTIDE SEQUENCE [LARGE SCALE GENOMIC DNA]</scope>
    <source>
        <strain evidence="1">TB1705</strain>
        <tissue evidence="1">Leaf</tissue>
    </source>
</reference>
<accession>A0A7J7L7T2</accession>
<sequence>MGGPSGSSDKLLDSIKFLGEKLFNVLLATFLSTFPARFNPSFLRLTHHDSRAKILYTSQCLKSLPPFKP</sequence>
<keyword evidence="2" id="KW-1185">Reference proteome</keyword>
<proteinExistence type="predicted"/>
<dbReference type="AlphaFoldDB" id="A0A7J7L7T2"/>
<evidence type="ECO:0000313" key="1">
    <source>
        <dbReference type="EMBL" id="KAF6138691.1"/>
    </source>
</evidence>
<dbReference type="EMBL" id="JACGCM010002558">
    <property type="protein sequence ID" value="KAF6138691.1"/>
    <property type="molecule type" value="Genomic_DNA"/>
</dbReference>
<comment type="caution">
    <text evidence="1">The sequence shown here is derived from an EMBL/GenBank/DDBJ whole genome shotgun (WGS) entry which is preliminary data.</text>
</comment>
<name>A0A7J7L7T2_9MAGN</name>